<keyword evidence="9 13" id="KW-0093">Biotin biosynthesis</keyword>
<dbReference type="SMART" id="SM00729">
    <property type="entry name" value="Elp3"/>
    <property type="match status" value="1"/>
</dbReference>
<evidence type="ECO:0000256" key="2">
    <source>
        <dbReference type="ARBA" id="ARBA00010765"/>
    </source>
</evidence>
<evidence type="ECO:0000256" key="9">
    <source>
        <dbReference type="ARBA" id="ARBA00022756"/>
    </source>
</evidence>
<evidence type="ECO:0000256" key="11">
    <source>
        <dbReference type="ARBA" id="ARBA00023014"/>
    </source>
</evidence>
<dbReference type="InterPro" id="IPR058240">
    <property type="entry name" value="rSAM_sf"/>
</dbReference>
<evidence type="ECO:0000256" key="4">
    <source>
        <dbReference type="ARBA" id="ARBA00022485"/>
    </source>
</evidence>
<evidence type="ECO:0000313" key="16">
    <source>
        <dbReference type="EMBL" id="RBQ29579.1"/>
    </source>
</evidence>
<comment type="caution">
    <text evidence="16">The sequence shown here is derived from an EMBL/GenBank/DDBJ whole genome shotgun (WGS) entry which is preliminary data.</text>
</comment>
<dbReference type="GO" id="GO:0005506">
    <property type="term" value="F:iron ion binding"/>
    <property type="evidence" value="ECO:0007669"/>
    <property type="project" value="UniProtKB-UniRule"/>
</dbReference>
<comment type="similarity">
    <text evidence="2 13">Belongs to the radical SAM superfamily. Biotin synthase family.</text>
</comment>
<protein>
    <recommendedName>
        <fullName evidence="3 13">Biotin synthase</fullName>
        <ecNumber evidence="3 13">2.8.1.6</ecNumber>
    </recommendedName>
</protein>
<comment type="subunit">
    <text evidence="13">Homodimer.</text>
</comment>
<dbReference type="Pfam" id="PF06968">
    <property type="entry name" value="BATS"/>
    <property type="match status" value="1"/>
</dbReference>
<dbReference type="SFLD" id="SFLDG01278">
    <property type="entry name" value="biotin_synthase_like"/>
    <property type="match status" value="1"/>
</dbReference>
<dbReference type="HAMAP" id="MF_01694">
    <property type="entry name" value="BioB"/>
    <property type="match status" value="1"/>
</dbReference>
<dbReference type="OrthoDB" id="9786826at2"/>
<keyword evidence="4 13" id="KW-0004">4Fe-4S</keyword>
<dbReference type="NCBIfam" id="TIGR00433">
    <property type="entry name" value="bioB"/>
    <property type="match status" value="1"/>
</dbReference>
<evidence type="ECO:0000313" key="17">
    <source>
        <dbReference type="Proteomes" id="UP000252669"/>
    </source>
</evidence>
<keyword evidence="5 13" id="KW-0808">Transferase</keyword>
<dbReference type="CDD" id="cd01335">
    <property type="entry name" value="Radical_SAM"/>
    <property type="match status" value="1"/>
</dbReference>
<dbReference type="PANTHER" id="PTHR22976:SF2">
    <property type="entry name" value="BIOTIN SYNTHASE, MITOCHONDRIAL"/>
    <property type="match status" value="1"/>
</dbReference>
<feature type="binding site" evidence="13 14">
    <location>
        <position position="29"/>
    </location>
    <ligand>
        <name>[4Fe-4S] cluster</name>
        <dbReference type="ChEBI" id="CHEBI:49883"/>
        <note>4Fe-4S-S-AdoMet</note>
    </ligand>
</feature>
<comment type="function">
    <text evidence="13">Catalyzes the conversion of dethiobiotin (DTB) to biotin by the insertion of a sulfur atom into dethiobiotin via a radical-based mechanism.</text>
</comment>
<evidence type="ECO:0000256" key="6">
    <source>
        <dbReference type="ARBA" id="ARBA00022691"/>
    </source>
</evidence>
<evidence type="ECO:0000256" key="5">
    <source>
        <dbReference type="ARBA" id="ARBA00022679"/>
    </source>
</evidence>
<comment type="catalytic activity">
    <reaction evidence="12 13">
        <text>(4R,5S)-dethiobiotin + (sulfur carrier)-SH + 2 reduced [2Fe-2S]-[ferredoxin] + 2 S-adenosyl-L-methionine = (sulfur carrier)-H + biotin + 2 5'-deoxyadenosine + 2 L-methionine + 2 oxidized [2Fe-2S]-[ferredoxin]</text>
        <dbReference type="Rhea" id="RHEA:22060"/>
        <dbReference type="Rhea" id="RHEA-COMP:10000"/>
        <dbReference type="Rhea" id="RHEA-COMP:10001"/>
        <dbReference type="Rhea" id="RHEA-COMP:14737"/>
        <dbReference type="Rhea" id="RHEA-COMP:14739"/>
        <dbReference type="ChEBI" id="CHEBI:17319"/>
        <dbReference type="ChEBI" id="CHEBI:29917"/>
        <dbReference type="ChEBI" id="CHEBI:33737"/>
        <dbReference type="ChEBI" id="CHEBI:33738"/>
        <dbReference type="ChEBI" id="CHEBI:57586"/>
        <dbReference type="ChEBI" id="CHEBI:57844"/>
        <dbReference type="ChEBI" id="CHEBI:59789"/>
        <dbReference type="ChEBI" id="CHEBI:64428"/>
        <dbReference type="ChEBI" id="CHEBI:149473"/>
        <dbReference type="EC" id="2.8.1.6"/>
    </reaction>
</comment>
<evidence type="ECO:0000256" key="14">
    <source>
        <dbReference type="PIRSR" id="PIRSR001619-1"/>
    </source>
</evidence>
<dbReference type="Proteomes" id="UP000252669">
    <property type="component" value="Unassembled WGS sequence"/>
</dbReference>
<dbReference type="SMART" id="SM00876">
    <property type="entry name" value="BATS"/>
    <property type="match status" value="1"/>
</dbReference>
<dbReference type="SUPFAM" id="SSF102114">
    <property type="entry name" value="Radical SAM enzymes"/>
    <property type="match status" value="1"/>
</dbReference>
<organism evidence="16 17">
    <name type="scientific">Aliarcobacter vitoriensis</name>
    <dbReference type="NCBI Taxonomy" id="2011099"/>
    <lineage>
        <taxon>Bacteria</taxon>
        <taxon>Pseudomonadati</taxon>
        <taxon>Campylobacterota</taxon>
        <taxon>Epsilonproteobacteria</taxon>
        <taxon>Campylobacterales</taxon>
        <taxon>Arcobacteraceae</taxon>
        <taxon>Aliarcobacter</taxon>
    </lineage>
</organism>
<dbReference type="InterPro" id="IPR010722">
    <property type="entry name" value="BATS_dom"/>
</dbReference>
<evidence type="ECO:0000256" key="1">
    <source>
        <dbReference type="ARBA" id="ARBA00004942"/>
    </source>
</evidence>
<dbReference type="AlphaFoldDB" id="A0A366MVQ8"/>
<dbReference type="SFLD" id="SFLDS00029">
    <property type="entry name" value="Radical_SAM"/>
    <property type="match status" value="1"/>
</dbReference>
<dbReference type="GO" id="GO:0009102">
    <property type="term" value="P:biotin biosynthetic process"/>
    <property type="evidence" value="ECO:0007669"/>
    <property type="project" value="UniProtKB-UniRule"/>
</dbReference>
<keyword evidence="17" id="KW-1185">Reference proteome</keyword>
<dbReference type="GO" id="GO:0051539">
    <property type="term" value="F:4 iron, 4 sulfur cluster binding"/>
    <property type="evidence" value="ECO:0007669"/>
    <property type="project" value="UniProtKB-KW"/>
</dbReference>
<proteinExistence type="inferred from homology"/>
<feature type="binding site" evidence="13 14">
    <location>
        <position position="69"/>
    </location>
    <ligand>
        <name>[2Fe-2S] cluster</name>
        <dbReference type="ChEBI" id="CHEBI:190135"/>
    </ligand>
</feature>
<feature type="domain" description="Radical SAM core" evidence="15">
    <location>
        <begin position="7"/>
        <end position="237"/>
    </location>
</feature>
<accession>A0A366MVQ8</accession>
<sequence length="285" mass="32323">MKKGFYEFKKRDFLCSISNIESGTCNEDCKFCTQSVKNDIEITRYKRKEIKTVVEEAKNAKRHKAQGFCLVTAGQKLTDSKLEYIISLVHAIKKEDLDLKINACNGLATLEQLKELKKAGIEVYNHNLEASKEFYPKLCSTHTLQERYETCLNVKEAGLNLACGGIFGVGESHEDRISLFNSIKSLEPMIVPLNFFHYTNNLPISKNVLTKQEAFSIIKTARNMIDSAKVVMIGGGRESMFEDRQYEVFEYGANSFIIGDYLTTFGESAKKDLISLEKLNYKIAN</sequence>
<dbReference type="GO" id="GO:0051537">
    <property type="term" value="F:2 iron, 2 sulfur cluster binding"/>
    <property type="evidence" value="ECO:0007669"/>
    <property type="project" value="UniProtKB-KW"/>
</dbReference>
<dbReference type="RefSeq" id="WP_113893247.1">
    <property type="nucleotide sequence ID" value="NZ_JANJGA010000007.1"/>
</dbReference>
<dbReference type="InterPro" id="IPR002684">
    <property type="entry name" value="Biotin_synth/BioAB"/>
</dbReference>
<dbReference type="PROSITE" id="PS51918">
    <property type="entry name" value="RADICAL_SAM"/>
    <property type="match status" value="1"/>
</dbReference>
<reference evidence="16 17" key="1">
    <citation type="submission" date="2017-10" db="EMBL/GenBank/DDBJ databases">
        <title>Genomics of the genus Arcobacter.</title>
        <authorList>
            <person name="Perez-Cataluna A."/>
            <person name="Figueras M.J."/>
        </authorList>
    </citation>
    <scope>NUCLEOTIDE SEQUENCE [LARGE SCALE GENOMIC DNA]</scope>
    <source>
        <strain evidence="16 17">CECT 9230</strain>
    </source>
</reference>
<keyword evidence="6 13" id="KW-0949">S-adenosyl-L-methionine</keyword>
<dbReference type="InterPro" id="IPR024177">
    <property type="entry name" value="Biotin_synthase"/>
</dbReference>
<gene>
    <name evidence="13 16" type="primary">bioB</name>
    <name evidence="16" type="ORF">CRU91_02960</name>
</gene>
<evidence type="ECO:0000256" key="13">
    <source>
        <dbReference type="HAMAP-Rule" id="MF_01694"/>
    </source>
</evidence>
<comment type="caution">
    <text evidence="13">Lacks conserved residue(s) required for the propagation of feature annotation.</text>
</comment>
<comment type="cofactor">
    <cofactor evidence="13 14">
        <name>[4Fe-4S] cluster</name>
        <dbReference type="ChEBI" id="CHEBI:49883"/>
    </cofactor>
    <text evidence="13 14">Binds 1 [4Fe-4S] cluster. The cluster is coordinated with 3 cysteines and an exchangeable S-adenosyl-L-methionine.</text>
</comment>
<feature type="binding site" evidence="13 14">
    <location>
        <position position="25"/>
    </location>
    <ligand>
        <name>[4Fe-4S] cluster</name>
        <dbReference type="ChEBI" id="CHEBI:49883"/>
        <note>4Fe-4S-S-AdoMet</note>
    </ligand>
</feature>
<evidence type="ECO:0000259" key="15">
    <source>
        <dbReference type="PROSITE" id="PS51918"/>
    </source>
</evidence>
<dbReference type="EC" id="2.8.1.6" evidence="3 13"/>
<dbReference type="Pfam" id="PF04055">
    <property type="entry name" value="Radical_SAM"/>
    <property type="match status" value="1"/>
</dbReference>
<dbReference type="PIRSF" id="PIRSF001619">
    <property type="entry name" value="Biotin_synth"/>
    <property type="match status" value="1"/>
</dbReference>
<evidence type="ECO:0000256" key="8">
    <source>
        <dbReference type="ARBA" id="ARBA00022723"/>
    </source>
</evidence>
<dbReference type="GO" id="GO:0004076">
    <property type="term" value="F:biotin synthase activity"/>
    <property type="evidence" value="ECO:0007669"/>
    <property type="project" value="UniProtKB-UniRule"/>
</dbReference>
<dbReference type="EMBL" id="PDKB01000004">
    <property type="protein sequence ID" value="RBQ29579.1"/>
    <property type="molecule type" value="Genomic_DNA"/>
</dbReference>
<comment type="pathway">
    <text evidence="1 13">Cofactor biosynthesis; biotin biosynthesis; biotin from 7,8-diaminononanoate: step 2/2.</text>
</comment>
<dbReference type="NCBIfam" id="NF006308">
    <property type="entry name" value="PRK08508.1"/>
    <property type="match status" value="1"/>
</dbReference>
<evidence type="ECO:0000256" key="12">
    <source>
        <dbReference type="ARBA" id="ARBA00051157"/>
    </source>
</evidence>
<comment type="cofactor">
    <cofactor evidence="13">
        <name>[2Fe-2S] cluster</name>
        <dbReference type="ChEBI" id="CHEBI:190135"/>
    </cofactor>
    <text evidence="13">Binds 1 [2Fe-2S] cluster. The cluster is coordinated with 3 cysteines and 1 arginine.</text>
</comment>
<evidence type="ECO:0000256" key="10">
    <source>
        <dbReference type="ARBA" id="ARBA00023004"/>
    </source>
</evidence>
<keyword evidence="11 13" id="KW-0411">Iron-sulfur</keyword>
<name>A0A366MVQ8_9BACT</name>
<dbReference type="InterPro" id="IPR007197">
    <property type="entry name" value="rSAM"/>
</dbReference>
<feature type="binding site" evidence="13 14">
    <location>
        <position position="32"/>
    </location>
    <ligand>
        <name>[4Fe-4S] cluster</name>
        <dbReference type="ChEBI" id="CHEBI:49883"/>
        <note>4Fe-4S-S-AdoMet</note>
    </ligand>
</feature>
<comment type="cofactor">
    <cofactor evidence="14">
        <name>[2Fe-2S] cluster</name>
        <dbReference type="ChEBI" id="CHEBI:190135"/>
    </cofactor>
    <text evidence="14">Binds 1 [2Fe-2S] cluster. The cluster is coordinated with 3 cysteines and 1 arginine.</text>
</comment>
<keyword evidence="8 13" id="KW-0479">Metal-binding</keyword>
<dbReference type="PANTHER" id="PTHR22976">
    <property type="entry name" value="BIOTIN SYNTHASE"/>
    <property type="match status" value="1"/>
</dbReference>
<evidence type="ECO:0000256" key="3">
    <source>
        <dbReference type="ARBA" id="ARBA00012236"/>
    </source>
</evidence>
<dbReference type="SFLD" id="SFLDG01060">
    <property type="entry name" value="BATS_domain_containing"/>
    <property type="match status" value="1"/>
</dbReference>
<dbReference type="InterPro" id="IPR006638">
    <property type="entry name" value="Elp3/MiaA/NifB-like_rSAM"/>
</dbReference>
<keyword evidence="7 13" id="KW-0001">2Fe-2S</keyword>
<evidence type="ECO:0000256" key="7">
    <source>
        <dbReference type="ARBA" id="ARBA00022714"/>
    </source>
</evidence>
<dbReference type="UniPathway" id="UPA00078">
    <property type="reaction ID" value="UER00162"/>
</dbReference>
<dbReference type="InterPro" id="IPR013785">
    <property type="entry name" value="Aldolase_TIM"/>
</dbReference>
<keyword evidence="10 13" id="KW-0408">Iron</keyword>
<dbReference type="Gene3D" id="3.20.20.70">
    <property type="entry name" value="Aldolase class I"/>
    <property type="match status" value="1"/>
</dbReference>